<protein>
    <submittedName>
        <fullName evidence="1">Uncharacterized protein</fullName>
    </submittedName>
</protein>
<sequence length="63" mass="7244">MEDLSLPVPDFHLINQLVEAQMEENNENSQREKRLMGEMMLAQLNDGQRVAFHTGEDAECLKV</sequence>
<evidence type="ECO:0000313" key="2">
    <source>
        <dbReference type="Proteomes" id="UP001234178"/>
    </source>
</evidence>
<keyword evidence="2" id="KW-1185">Reference proteome</keyword>
<name>A0ABR0A8V8_9CRUS</name>
<gene>
    <name evidence="1" type="ORF">OUZ56_003388</name>
</gene>
<proteinExistence type="predicted"/>
<organism evidence="1 2">
    <name type="scientific">Daphnia magna</name>
    <dbReference type="NCBI Taxonomy" id="35525"/>
    <lineage>
        <taxon>Eukaryota</taxon>
        <taxon>Metazoa</taxon>
        <taxon>Ecdysozoa</taxon>
        <taxon>Arthropoda</taxon>
        <taxon>Crustacea</taxon>
        <taxon>Branchiopoda</taxon>
        <taxon>Diplostraca</taxon>
        <taxon>Cladocera</taxon>
        <taxon>Anomopoda</taxon>
        <taxon>Daphniidae</taxon>
        <taxon>Daphnia</taxon>
    </lineage>
</organism>
<comment type="caution">
    <text evidence="1">The sequence shown here is derived from an EMBL/GenBank/DDBJ whole genome shotgun (WGS) entry which is preliminary data.</text>
</comment>
<evidence type="ECO:0000313" key="1">
    <source>
        <dbReference type="EMBL" id="KAK4021473.1"/>
    </source>
</evidence>
<dbReference type="EMBL" id="JAOYFB010000036">
    <property type="protein sequence ID" value="KAK4021473.1"/>
    <property type="molecule type" value="Genomic_DNA"/>
</dbReference>
<dbReference type="Proteomes" id="UP001234178">
    <property type="component" value="Unassembled WGS sequence"/>
</dbReference>
<reference evidence="1 2" key="1">
    <citation type="journal article" date="2023" name="Nucleic Acids Res.">
        <title>The hologenome of Daphnia magna reveals possible DNA methylation and microbiome-mediated evolution of the host genome.</title>
        <authorList>
            <person name="Chaturvedi A."/>
            <person name="Li X."/>
            <person name="Dhandapani V."/>
            <person name="Marshall H."/>
            <person name="Kissane S."/>
            <person name="Cuenca-Cambronero M."/>
            <person name="Asole G."/>
            <person name="Calvet F."/>
            <person name="Ruiz-Romero M."/>
            <person name="Marangio P."/>
            <person name="Guigo R."/>
            <person name="Rago D."/>
            <person name="Mirbahai L."/>
            <person name="Eastwood N."/>
            <person name="Colbourne J.K."/>
            <person name="Zhou J."/>
            <person name="Mallon E."/>
            <person name="Orsini L."/>
        </authorList>
    </citation>
    <scope>NUCLEOTIDE SEQUENCE [LARGE SCALE GENOMIC DNA]</scope>
    <source>
        <strain evidence="1">LRV0_1</strain>
    </source>
</reference>
<accession>A0ABR0A8V8</accession>